<organism evidence="2 3">
    <name type="scientific">Pleurodeles waltl</name>
    <name type="common">Iberian ribbed newt</name>
    <dbReference type="NCBI Taxonomy" id="8319"/>
    <lineage>
        <taxon>Eukaryota</taxon>
        <taxon>Metazoa</taxon>
        <taxon>Chordata</taxon>
        <taxon>Craniata</taxon>
        <taxon>Vertebrata</taxon>
        <taxon>Euteleostomi</taxon>
        <taxon>Amphibia</taxon>
        <taxon>Batrachia</taxon>
        <taxon>Caudata</taxon>
        <taxon>Salamandroidea</taxon>
        <taxon>Salamandridae</taxon>
        <taxon>Pleurodelinae</taxon>
        <taxon>Pleurodeles</taxon>
    </lineage>
</organism>
<gene>
    <name evidence="2" type="ORF">NDU88_000820</name>
</gene>
<dbReference type="EMBL" id="JANPWB010000001">
    <property type="protein sequence ID" value="KAJ1213181.1"/>
    <property type="molecule type" value="Genomic_DNA"/>
</dbReference>
<dbReference type="PROSITE" id="PS51257">
    <property type="entry name" value="PROKAR_LIPOPROTEIN"/>
    <property type="match status" value="1"/>
</dbReference>
<proteinExistence type="predicted"/>
<evidence type="ECO:0000256" key="1">
    <source>
        <dbReference type="SAM" id="MobiDB-lite"/>
    </source>
</evidence>
<name>A0AAV7WKJ5_PLEWA</name>
<dbReference type="AlphaFoldDB" id="A0AAV7WKJ5"/>
<sequence length="142" mass="15447">MACRPLYCSNEPQTGLEKCPTGSFLSPAVSVSSGCYSNPIFCPAAEPQERPGRLPNHTCSLERGSGRPRRSALPPPVYASPRGRACAPAPVAVWWNPGDAGILLGARVTDGKTRVEIMEAIEEASCRWLHMYKAYQLDQDNE</sequence>
<accession>A0AAV7WKJ5</accession>
<reference evidence="2" key="1">
    <citation type="journal article" date="2022" name="bioRxiv">
        <title>Sequencing and chromosome-scale assembly of the giantPleurodeles waltlgenome.</title>
        <authorList>
            <person name="Brown T."/>
            <person name="Elewa A."/>
            <person name="Iarovenko S."/>
            <person name="Subramanian E."/>
            <person name="Araus A.J."/>
            <person name="Petzold A."/>
            <person name="Susuki M."/>
            <person name="Suzuki K.-i.T."/>
            <person name="Hayashi T."/>
            <person name="Toyoda A."/>
            <person name="Oliveira C."/>
            <person name="Osipova E."/>
            <person name="Leigh N.D."/>
            <person name="Simon A."/>
            <person name="Yun M.H."/>
        </authorList>
    </citation>
    <scope>NUCLEOTIDE SEQUENCE</scope>
    <source>
        <strain evidence="2">20211129_DDA</strain>
        <tissue evidence="2">Liver</tissue>
    </source>
</reference>
<dbReference type="Proteomes" id="UP001066276">
    <property type="component" value="Chromosome 1_1"/>
</dbReference>
<protein>
    <submittedName>
        <fullName evidence="2">Uncharacterized protein</fullName>
    </submittedName>
</protein>
<comment type="caution">
    <text evidence="2">The sequence shown here is derived from an EMBL/GenBank/DDBJ whole genome shotgun (WGS) entry which is preliminary data.</text>
</comment>
<keyword evidence="3" id="KW-1185">Reference proteome</keyword>
<evidence type="ECO:0000313" key="2">
    <source>
        <dbReference type="EMBL" id="KAJ1213181.1"/>
    </source>
</evidence>
<evidence type="ECO:0000313" key="3">
    <source>
        <dbReference type="Proteomes" id="UP001066276"/>
    </source>
</evidence>
<feature type="region of interest" description="Disordered" evidence="1">
    <location>
        <begin position="47"/>
        <end position="74"/>
    </location>
</feature>